<keyword evidence="5" id="KW-0472">Membrane</keyword>
<keyword evidence="8" id="KW-1185">Reference proteome</keyword>
<gene>
    <name evidence="7" type="ORF">LWI29_021742</name>
</gene>
<proteinExistence type="predicted"/>
<dbReference type="InterPro" id="IPR013083">
    <property type="entry name" value="Znf_RING/FYVE/PHD"/>
</dbReference>
<evidence type="ECO:0000256" key="1">
    <source>
        <dbReference type="ARBA" id="ARBA00022723"/>
    </source>
</evidence>
<evidence type="ECO:0000256" key="2">
    <source>
        <dbReference type="ARBA" id="ARBA00022771"/>
    </source>
</evidence>
<dbReference type="EMBL" id="JAUESC010000002">
    <property type="protein sequence ID" value="KAK0604995.1"/>
    <property type="molecule type" value="Genomic_DNA"/>
</dbReference>
<dbReference type="CDD" id="cd16461">
    <property type="entry name" value="RING-H2_EL5-like"/>
    <property type="match status" value="1"/>
</dbReference>
<dbReference type="AlphaFoldDB" id="A0AA39TIC3"/>
<dbReference type="Proteomes" id="UP001168877">
    <property type="component" value="Unassembled WGS sequence"/>
</dbReference>
<dbReference type="PANTHER" id="PTHR45676:SF41">
    <property type="entry name" value="RING-H2 FINGER PROTEIN ATL66"/>
    <property type="match status" value="1"/>
</dbReference>
<dbReference type="PROSITE" id="PS50089">
    <property type="entry name" value="ZF_RING_2"/>
    <property type="match status" value="1"/>
</dbReference>
<keyword evidence="2 4" id="KW-0863">Zinc-finger</keyword>
<dbReference type="GO" id="GO:0016567">
    <property type="term" value="P:protein ubiquitination"/>
    <property type="evidence" value="ECO:0007669"/>
    <property type="project" value="TreeGrafter"/>
</dbReference>
<reference evidence="7" key="1">
    <citation type="journal article" date="2022" name="Plant J.">
        <title>Strategies of tolerance reflected in two North American maple genomes.</title>
        <authorList>
            <person name="McEvoy S.L."/>
            <person name="Sezen U.U."/>
            <person name="Trouern-Trend A."/>
            <person name="McMahon S.M."/>
            <person name="Schaberg P.G."/>
            <person name="Yang J."/>
            <person name="Wegrzyn J.L."/>
            <person name="Swenson N.G."/>
        </authorList>
    </citation>
    <scope>NUCLEOTIDE SEQUENCE</scope>
    <source>
        <strain evidence="7">NS2018</strain>
    </source>
</reference>
<protein>
    <recommendedName>
        <fullName evidence="6">RING-type domain-containing protein</fullName>
    </recommendedName>
</protein>
<keyword evidence="3" id="KW-0862">Zinc</keyword>
<evidence type="ECO:0000256" key="5">
    <source>
        <dbReference type="SAM" id="Phobius"/>
    </source>
</evidence>
<dbReference type="InterPro" id="IPR011016">
    <property type="entry name" value="Znf_RING-CH"/>
</dbReference>
<dbReference type="PANTHER" id="PTHR45676">
    <property type="entry name" value="RING-H2 FINGER PROTEIN ATL51-RELATED"/>
    <property type="match status" value="1"/>
</dbReference>
<dbReference type="SMART" id="SM00184">
    <property type="entry name" value="RING"/>
    <property type="match status" value="1"/>
</dbReference>
<dbReference type="GO" id="GO:0008270">
    <property type="term" value="F:zinc ion binding"/>
    <property type="evidence" value="ECO:0007669"/>
    <property type="project" value="UniProtKB-KW"/>
</dbReference>
<dbReference type="SUPFAM" id="SSF57850">
    <property type="entry name" value="RING/U-box"/>
    <property type="match status" value="1"/>
</dbReference>
<comment type="caution">
    <text evidence="7">The sequence shown here is derived from an EMBL/GenBank/DDBJ whole genome shotgun (WGS) entry which is preliminary data.</text>
</comment>
<organism evidence="7 8">
    <name type="scientific">Acer saccharum</name>
    <name type="common">Sugar maple</name>
    <dbReference type="NCBI Taxonomy" id="4024"/>
    <lineage>
        <taxon>Eukaryota</taxon>
        <taxon>Viridiplantae</taxon>
        <taxon>Streptophyta</taxon>
        <taxon>Embryophyta</taxon>
        <taxon>Tracheophyta</taxon>
        <taxon>Spermatophyta</taxon>
        <taxon>Magnoliopsida</taxon>
        <taxon>eudicotyledons</taxon>
        <taxon>Gunneridae</taxon>
        <taxon>Pentapetalae</taxon>
        <taxon>rosids</taxon>
        <taxon>malvids</taxon>
        <taxon>Sapindales</taxon>
        <taxon>Sapindaceae</taxon>
        <taxon>Hippocastanoideae</taxon>
        <taxon>Acereae</taxon>
        <taxon>Acer</taxon>
    </lineage>
</organism>
<dbReference type="Gene3D" id="3.30.40.10">
    <property type="entry name" value="Zinc/RING finger domain, C3HC4 (zinc finger)"/>
    <property type="match status" value="1"/>
</dbReference>
<evidence type="ECO:0000313" key="8">
    <source>
        <dbReference type="Proteomes" id="UP001168877"/>
    </source>
</evidence>
<evidence type="ECO:0000256" key="4">
    <source>
        <dbReference type="PROSITE-ProRule" id="PRU00175"/>
    </source>
</evidence>
<keyword evidence="5" id="KW-0812">Transmembrane</keyword>
<keyword evidence="1" id="KW-0479">Metal-binding</keyword>
<evidence type="ECO:0000256" key="3">
    <source>
        <dbReference type="ARBA" id="ARBA00022833"/>
    </source>
</evidence>
<feature type="domain" description="RING-type" evidence="6">
    <location>
        <begin position="119"/>
        <end position="161"/>
    </location>
</feature>
<name>A0AA39TIC3_ACESA</name>
<evidence type="ECO:0000313" key="7">
    <source>
        <dbReference type="EMBL" id="KAK0604995.1"/>
    </source>
</evidence>
<sequence>MAFFVIRQDQFLHWDINEVNITHIHLYGKSIPLFIIFCSLLLIIITILVFYGYRVYCRHHHRISTSAVTVIPSLPRSYGLDPSIINSLPVTLYLSWVKTSNHNMDITTASRANMVPTDCSICLGVFEDEDELKVLPECNHAYHSDCLDKWLNSRSSCPLCRASLEICLDEIVIIPSQITTTQNN</sequence>
<feature type="transmembrane region" description="Helical" evidence="5">
    <location>
        <begin position="31"/>
        <end position="53"/>
    </location>
</feature>
<accession>A0AA39TIC3</accession>
<keyword evidence="5" id="KW-1133">Transmembrane helix</keyword>
<dbReference type="InterPro" id="IPR001841">
    <property type="entry name" value="Znf_RING"/>
</dbReference>
<evidence type="ECO:0000259" key="6">
    <source>
        <dbReference type="PROSITE" id="PS50089"/>
    </source>
</evidence>
<dbReference type="Pfam" id="PF13639">
    <property type="entry name" value="zf-RING_2"/>
    <property type="match status" value="1"/>
</dbReference>
<reference evidence="7" key="2">
    <citation type="submission" date="2023-06" db="EMBL/GenBank/DDBJ databases">
        <authorList>
            <person name="Swenson N.G."/>
            <person name="Wegrzyn J.L."/>
            <person name="Mcevoy S.L."/>
        </authorList>
    </citation>
    <scope>NUCLEOTIDE SEQUENCE</scope>
    <source>
        <strain evidence="7">NS2018</strain>
        <tissue evidence="7">Leaf</tissue>
    </source>
</reference>
<dbReference type="SMART" id="SM00744">
    <property type="entry name" value="RINGv"/>
    <property type="match status" value="1"/>
</dbReference>